<feature type="domain" description="HECT" evidence="15">
    <location>
        <begin position="396"/>
        <end position="717"/>
    </location>
</feature>
<dbReference type="GO" id="GO:0000209">
    <property type="term" value="P:protein polyubiquitination"/>
    <property type="evidence" value="ECO:0007669"/>
    <property type="project" value="TreeGrafter"/>
</dbReference>
<dbReference type="AlphaFoldDB" id="A0A8W8L8V7"/>
<evidence type="ECO:0000256" key="3">
    <source>
        <dbReference type="ARBA" id="ARBA00004496"/>
    </source>
</evidence>
<dbReference type="GO" id="GO:0061025">
    <property type="term" value="P:membrane fusion"/>
    <property type="evidence" value="ECO:0007669"/>
    <property type="project" value="TreeGrafter"/>
</dbReference>
<evidence type="ECO:0000313" key="17">
    <source>
        <dbReference type="Proteomes" id="UP000005408"/>
    </source>
</evidence>
<keyword evidence="7" id="KW-0808">Transferase</keyword>
<evidence type="ECO:0000256" key="2">
    <source>
        <dbReference type="ARBA" id="ARBA00004308"/>
    </source>
</evidence>
<dbReference type="Gene3D" id="3.30.2410.10">
    <property type="entry name" value="Hect, E3 ligase catalytic domain"/>
    <property type="match status" value="1"/>
</dbReference>
<dbReference type="InterPro" id="IPR001660">
    <property type="entry name" value="SAM"/>
</dbReference>
<evidence type="ECO:0000256" key="13">
    <source>
        <dbReference type="SAM" id="MobiDB-lite"/>
    </source>
</evidence>
<comment type="pathway">
    <text evidence="4">Protein modification; protein ubiquitination.</text>
</comment>
<evidence type="ECO:0000256" key="7">
    <source>
        <dbReference type="ARBA" id="ARBA00022679"/>
    </source>
</evidence>
<evidence type="ECO:0000259" key="14">
    <source>
        <dbReference type="PROSITE" id="PS50105"/>
    </source>
</evidence>
<reference evidence="16" key="1">
    <citation type="submission" date="2022-08" db="UniProtKB">
        <authorList>
            <consortium name="EnsemblMetazoa"/>
        </authorList>
    </citation>
    <scope>IDENTIFICATION</scope>
    <source>
        <strain evidence="16">05x7-T-G4-1.051#20</strain>
    </source>
</reference>
<dbReference type="GO" id="GO:0006511">
    <property type="term" value="P:ubiquitin-dependent protein catabolic process"/>
    <property type="evidence" value="ECO:0007669"/>
    <property type="project" value="TreeGrafter"/>
</dbReference>
<feature type="compositionally biased region" description="Low complexity" evidence="13">
    <location>
        <begin position="258"/>
        <end position="271"/>
    </location>
</feature>
<dbReference type="SMART" id="SM00119">
    <property type="entry name" value="HECTc"/>
    <property type="match status" value="1"/>
</dbReference>
<keyword evidence="11" id="KW-0472">Membrane</keyword>
<dbReference type="Pfam" id="PF00632">
    <property type="entry name" value="HECT"/>
    <property type="match status" value="1"/>
</dbReference>
<protein>
    <recommendedName>
        <fullName evidence="5">HECT-type E3 ubiquitin transferase</fullName>
        <ecNumber evidence="5">2.3.2.26</ecNumber>
    </recommendedName>
</protein>
<dbReference type="SMART" id="SM00454">
    <property type="entry name" value="SAM"/>
    <property type="match status" value="1"/>
</dbReference>
<evidence type="ECO:0000256" key="10">
    <source>
        <dbReference type="ARBA" id="ARBA00023043"/>
    </source>
</evidence>
<feature type="region of interest" description="Disordered" evidence="13">
    <location>
        <begin position="239"/>
        <end position="271"/>
    </location>
</feature>
<feature type="domain" description="SAM" evidence="14">
    <location>
        <begin position="27"/>
        <end position="90"/>
    </location>
</feature>
<dbReference type="InterPro" id="IPR013761">
    <property type="entry name" value="SAM/pointed_sf"/>
</dbReference>
<keyword evidence="17" id="KW-1185">Reference proteome</keyword>
<comment type="catalytic activity">
    <reaction evidence="1">
        <text>S-ubiquitinyl-[E2 ubiquitin-conjugating enzyme]-L-cysteine + [acceptor protein]-L-lysine = [E2 ubiquitin-conjugating enzyme]-L-cysteine + N(6)-ubiquitinyl-[acceptor protein]-L-lysine.</text>
        <dbReference type="EC" id="2.3.2.26"/>
    </reaction>
</comment>
<evidence type="ECO:0000256" key="9">
    <source>
        <dbReference type="ARBA" id="ARBA00022786"/>
    </source>
</evidence>
<dbReference type="GO" id="GO:0005634">
    <property type="term" value="C:nucleus"/>
    <property type="evidence" value="ECO:0007669"/>
    <property type="project" value="TreeGrafter"/>
</dbReference>
<dbReference type="CDD" id="cd09487">
    <property type="entry name" value="SAM_superfamily"/>
    <property type="match status" value="1"/>
</dbReference>
<dbReference type="PROSITE" id="PS50237">
    <property type="entry name" value="HECT"/>
    <property type="match status" value="1"/>
</dbReference>
<dbReference type="Proteomes" id="UP000005408">
    <property type="component" value="Unassembled WGS sequence"/>
</dbReference>
<dbReference type="InterPro" id="IPR035983">
    <property type="entry name" value="Hect_E3_ubiquitin_ligase"/>
</dbReference>
<dbReference type="GO" id="GO:0000139">
    <property type="term" value="C:Golgi membrane"/>
    <property type="evidence" value="ECO:0007669"/>
    <property type="project" value="TreeGrafter"/>
</dbReference>
<dbReference type="GO" id="GO:0061630">
    <property type="term" value="F:ubiquitin protein ligase activity"/>
    <property type="evidence" value="ECO:0007669"/>
    <property type="project" value="UniProtKB-EC"/>
</dbReference>
<sequence length="717" mass="82501">NTYIGMHVYKIKRKNIFCLVEGLSRDTDDTDIFNILEEIGMKEYKNVFKENMIRIQDVVELTEKDFEKHGVTAIGLQLRLKQACRNHLQAKSEDTSPVLKKFFDLKRERVRIQKTKKIKRHFKPTRRIYCGWKHAVRSDVFKVVTLSKGGGQQIIDVSKDTTYEVLEKQILDLYFPKARSMAQNLKLSDLNHYLASFSGDPLPRSFQNNHEFTVGNYFDHIKTYPVRVYLHTTKKDEDDDNYLPDISSSPGPSKDMESQSLSLSSELEDPQLLPGTSRMFDAVCTDEGSDAEFENAGTPVIFFKKSTQTRLTSTPKPEKNGNKPFLSEDLDGDMQMQEAICASLEMMQQPQHFIDLDLRKWTMNTLKSEEEENVKQLIVVHRRHVLNSALRALDRASFKLEEPFKVEFPGELGADYGGPKREFLSCLMKELANAVLEGEPYNKTFIHSVPLLDKEMFFKAGRMIVWSILHGGPGFPFLNSTLYQLLIEPKDVVYSTDDVIDLDVKNKIQKLQTADEEELNLLSDWMVEQGVYGVVPPYTEQKRDCMARQLLKSHVYLRIHAEIAQFRKGLNTLEFYTIMKSNSEEVMGLFLHMLSNSMVTMQKIKEIIHINYSEDGSNDKRKEEDTMYAFELFLQDCSEDTSEINLNMLLAFWTGAETIPPLGFHKKLEIKFVEDPALLPVAHTCDLLPEISRGETPEEFHRKMELAITCGGEFHLA</sequence>
<evidence type="ECO:0000259" key="15">
    <source>
        <dbReference type="PROSITE" id="PS50237"/>
    </source>
</evidence>
<evidence type="ECO:0000256" key="1">
    <source>
        <dbReference type="ARBA" id="ARBA00000885"/>
    </source>
</evidence>
<dbReference type="Pfam" id="PF00536">
    <property type="entry name" value="SAM_1"/>
    <property type="match status" value="1"/>
</dbReference>
<evidence type="ECO:0000256" key="4">
    <source>
        <dbReference type="ARBA" id="ARBA00004906"/>
    </source>
</evidence>
<organism evidence="16 17">
    <name type="scientific">Magallana gigas</name>
    <name type="common">Pacific oyster</name>
    <name type="synonym">Crassostrea gigas</name>
    <dbReference type="NCBI Taxonomy" id="29159"/>
    <lineage>
        <taxon>Eukaryota</taxon>
        <taxon>Metazoa</taxon>
        <taxon>Spiralia</taxon>
        <taxon>Lophotrochozoa</taxon>
        <taxon>Mollusca</taxon>
        <taxon>Bivalvia</taxon>
        <taxon>Autobranchia</taxon>
        <taxon>Pteriomorphia</taxon>
        <taxon>Ostreida</taxon>
        <taxon>Ostreoidea</taxon>
        <taxon>Ostreidae</taxon>
        <taxon>Magallana</taxon>
    </lineage>
</organism>
<dbReference type="Gene3D" id="1.10.150.50">
    <property type="entry name" value="Transcription Factor, Ets-1"/>
    <property type="match status" value="1"/>
</dbReference>
<dbReference type="InterPro" id="IPR050409">
    <property type="entry name" value="E3_ubiq-protein_ligase"/>
</dbReference>
<dbReference type="InterPro" id="IPR000569">
    <property type="entry name" value="HECT_dom"/>
</dbReference>
<keyword evidence="9 12" id="KW-0833">Ubl conjugation pathway</keyword>
<dbReference type="EC" id="2.3.2.26" evidence="5"/>
<evidence type="ECO:0000313" key="16">
    <source>
        <dbReference type="EnsemblMetazoa" id="G27095.1:cds"/>
    </source>
</evidence>
<dbReference type="GO" id="GO:0007030">
    <property type="term" value="P:Golgi organization"/>
    <property type="evidence" value="ECO:0007669"/>
    <property type="project" value="TreeGrafter"/>
</dbReference>
<evidence type="ECO:0000256" key="11">
    <source>
        <dbReference type="ARBA" id="ARBA00023136"/>
    </source>
</evidence>
<name>A0A8W8L8V7_MAGGI</name>
<evidence type="ECO:0000256" key="6">
    <source>
        <dbReference type="ARBA" id="ARBA00022490"/>
    </source>
</evidence>
<dbReference type="PROSITE" id="PS50105">
    <property type="entry name" value="SAM_DOMAIN"/>
    <property type="match status" value="1"/>
</dbReference>
<feature type="region of interest" description="Disordered" evidence="13">
    <location>
        <begin position="309"/>
        <end position="329"/>
    </location>
</feature>
<dbReference type="EnsemblMetazoa" id="G27095.1">
    <property type="protein sequence ID" value="G27095.1:cds"/>
    <property type="gene ID" value="G27095"/>
</dbReference>
<dbReference type="Gene3D" id="3.90.1750.10">
    <property type="entry name" value="Hect, E3 ligase catalytic domains"/>
    <property type="match status" value="1"/>
</dbReference>
<dbReference type="PANTHER" id="PTHR11254">
    <property type="entry name" value="HECT DOMAIN UBIQUITIN-PROTEIN LIGASE"/>
    <property type="match status" value="1"/>
</dbReference>
<evidence type="ECO:0000256" key="12">
    <source>
        <dbReference type="PROSITE-ProRule" id="PRU00104"/>
    </source>
</evidence>
<dbReference type="PANTHER" id="PTHR11254:SF363">
    <property type="entry name" value="E3 UBIQUITIN-PROTEIN LIGASE HACE1"/>
    <property type="match status" value="1"/>
</dbReference>
<proteinExistence type="predicted"/>
<keyword evidence="6" id="KW-0963">Cytoplasm</keyword>
<feature type="active site" description="Glycyl thioester intermediate" evidence="12">
    <location>
        <position position="685"/>
    </location>
</feature>
<evidence type="ECO:0000256" key="8">
    <source>
        <dbReference type="ARBA" id="ARBA00022737"/>
    </source>
</evidence>
<dbReference type="SUPFAM" id="SSF47769">
    <property type="entry name" value="SAM/Pointed domain"/>
    <property type="match status" value="1"/>
</dbReference>
<comment type="subcellular location">
    <subcellularLocation>
        <location evidence="3">Cytoplasm</location>
    </subcellularLocation>
    <subcellularLocation>
        <location evidence="2">Endomembrane system</location>
    </subcellularLocation>
</comment>
<keyword evidence="8" id="KW-0677">Repeat</keyword>
<keyword evidence="10" id="KW-0040">ANK repeat</keyword>
<dbReference type="SUPFAM" id="SSF56204">
    <property type="entry name" value="Hect, E3 ligase catalytic domain"/>
    <property type="match status" value="1"/>
</dbReference>
<accession>A0A8W8L8V7</accession>
<evidence type="ECO:0000256" key="5">
    <source>
        <dbReference type="ARBA" id="ARBA00012485"/>
    </source>
</evidence>